<feature type="compositionally biased region" description="Acidic residues" evidence="9">
    <location>
        <begin position="55"/>
        <end position="70"/>
    </location>
</feature>
<keyword evidence="2" id="KW-0677">Repeat</keyword>
<proteinExistence type="predicted"/>
<gene>
    <name evidence="12" type="ORF">SEMRO_125_G060200.1</name>
</gene>
<comment type="caution">
    <text evidence="12">The sequence shown here is derived from an EMBL/GenBank/DDBJ whole genome shotgun (WGS) entry which is preliminary data.</text>
</comment>
<dbReference type="SMART" id="SM00298">
    <property type="entry name" value="CHROMO"/>
    <property type="match status" value="2"/>
</dbReference>
<accession>A0A9N8DFY7</accession>
<dbReference type="PANTHER" id="PTHR45623:SF11">
    <property type="entry name" value="KISMET, ISOFORM C"/>
    <property type="match status" value="1"/>
</dbReference>
<dbReference type="GO" id="GO:0005524">
    <property type="term" value="F:ATP binding"/>
    <property type="evidence" value="ECO:0007669"/>
    <property type="project" value="UniProtKB-KW"/>
</dbReference>
<dbReference type="InterPro" id="IPR023779">
    <property type="entry name" value="Chromodomain_CS"/>
</dbReference>
<keyword evidence="3" id="KW-0547">Nucleotide-binding</keyword>
<dbReference type="Pfam" id="PF00176">
    <property type="entry name" value="SNF2-rel_dom"/>
    <property type="match status" value="1"/>
</dbReference>
<keyword evidence="13" id="KW-1185">Reference proteome</keyword>
<evidence type="ECO:0000256" key="7">
    <source>
        <dbReference type="ARBA" id="ARBA00023163"/>
    </source>
</evidence>
<dbReference type="GO" id="GO:0042393">
    <property type="term" value="F:histone binding"/>
    <property type="evidence" value="ECO:0007669"/>
    <property type="project" value="TreeGrafter"/>
</dbReference>
<dbReference type="InterPro" id="IPR014001">
    <property type="entry name" value="Helicase_ATP-bd"/>
</dbReference>
<feature type="region of interest" description="Disordered" evidence="9">
    <location>
        <begin position="1026"/>
        <end position="1058"/>
    </location>
</feature>
<dbReference type="PANTHER" id="PTHR45623">
    <property type="entry name" value="CHROMODOMAIN-HELICASE-DNA-BINDING PROTEIN 3-RELATED-RELATED"/>
    <property type="match status" value="1"/>
</dbReference>
<feature type="domain" description="Helicase C-terminal" evidence="11">
    <location>
        <begin position="814"/>
        <end position="980"/>
    </location>
</feature>
<evidence type="ECO:0000256" key="8">
    <source>
        <dbReference type="ARBA" id="ARBA00023242"/>
    </source>
</evidence>
<evidence type="ECO:0000256" key="3">
    <source>
        <dbReference type="ARBA" id="ARBA00022741"/>
    </source>
</evidence>
<evidence type="ECO:0000256" key="6">
    <source>
        <dbReference type="ARBA" id="ARBA00023015"/>
    </source>
</evidence>
<feature type="compositionally biased region" description="Low complexity" evidence="9">
    <location>
        <begin position="1036"/>
        <end position="1049"/>
    </location>
</feature>
<dbReference type="CDD" id="cd18793">
    <property type="entry name" value="SF2_C_SNF"/>
    <property type="match status" value="1"/>
</dbReference>
<dbReference type="AlphaFoldDB" id="A0A9N8DFY7"/>
<evidence type="ECO:0000256" key="5">
    <source>
        <dbReference type="ARBA" id="ARBA00022840"/>
    </source>
</evidence>
<keyword evidence="6" id="KW-0805">Transcription regulation</keyword>
<evidence type="ECO:0000256" key="9">
    <source>
        <dbReference type="SAM" id="MobiDB-lite"/>
    </source>
</evidence>
<keyword evidence="8" id="KW-0539">Nucleus</keyword>
<dbReference type="InterPro" id="IPR000953">
    <property type="entry name" value="Chromo/chromo_shadow_dom"/>
</dbReference>
<keyword evidence="5" id="KW-0067">ATP-binding</keyword>
<feature type="compositionally biased region" description="Acidic residues" evidence="9">
    <location>
        <begin position="171"/>
        <end position="189"/>
    </location>
</feature>
<evidence type="ECO:0000313" key="12">
    <source>
        <dbReference type="EMBL" id="CAB9502027.1"/>
    </source>
</evidence>
<evidence type="ECO:0000256" key="2">
    <source>
        <dbReference type="ARBA" id="ARBA00022737"/>
    </source>
</evidence>
<dbReference type="EMBL" id="CAICTM010000124">
    <property type="protein sequence ID" value="CAB9502027.1"/>
    <property type="molecule type" value="Genomic_DNA"/>
</dbReference>
<dbReference type="SMART" id="SM00490">
    <property type="entry name" value="HELICc"/>
    <property type="match status" value="1"/>
</dbReference>
<dbReference type="Proteomes" id="UP001153069">
    <property type="component" value="Unassembled WGS sequence"/>
</dbReference>
<dbReference type="InterPro" id="IPR000330">
    <property type="entry name" value="SNF2_N"/>
</dbReference>
<evidence type="ECO:0000313" key="13">
    <source>
        <dbReference type="Proteomes" id="UP001153069"/>
    </source>
</evidence>
<evidence type="ECO:0000259" key="10">
    <source>
        <dbReference type="PROSITE" id="PS51192"/>
    </source>
</evidence>
<dbReference type="InterPro" id="IPR027417">
    <property type="entry name" value="P-loop_NTPase"/>
</dbReference>
<dbReference type="SUPFAM" id="SSF52540">
    <property type="entry name" value="P-loop containing nucleoside triphosphate hydrolases"/>
    <property type="match status" value="2"/>
</dbReference>
<dbReference type="GO" id="GO:0003682">
    <property type="term" value="F:chromatin binding"/>
    <property type="evidence" value="ECO:0007669"/>
    <property type="project" value="TreeGrafter"/>
</dbReference>
<dbReference type="SUPFAM" id="SSF54160">
    <property type="entry name" value="Chromo domain-like"/>
    <property type="match status" value="2"/>
</dbReference>
<dbReference type="SMART" id="SM00487">
    <property type="entry name" value="DEXDc"/>
    <property type="match status" value="1"/>
</dbReference>
<protein>
    <submittedName>
        <fullName evidence="12">Chromodomain-helicase-DNA-binding protein</fullName>
    </submittedName>
</protein>
<dbReference type="GO" id="GO:0005634">
    <property type="term" value="C:nucleus"/>
    <property type="evidence" value="ECO:0007669"/>
    <property type="project" value="UniProtKB-SubCell"/>
</dbReference>
<feature type="compositionally biased region" description="Basic residues" evidence="9">
    <location>
        <begin position="73"/>
        <end position="87"/>
    </location>
</feature>
<organism evidence="12 13">
    <name type="scientific">Seminavis robusta</name>
    <dbReference type="NCBI Taxonomy" id="568900"/>
    <lineage>
        <taxon>Eukaryota</taxon>
        <taxon>Sar</taxon>
        <taxon>Stramenopiles</taxon>
        <taxon>Ochrophyta</taxon>
        <taxon>Bacillariophyta</taxon>
        <taxon>Bacillariophyceae</taxon>
        <taxon>Bacillariophycidae</taxon>
        <taxon>Naviculales</taxon>
        <taxon>Naviculaceae</taxon>
        <taxon>Seminavis</taxon>
    </lineage>
</organism>
<evidence type="ECO:0000256" key="4">
    <source>
        <dbReference type="ARBA" id="ARBA00022801"/>
    </source>
</evidence>
<dbReference type="GO" id="GO:0140658">
    <property type="term" value="F:ATP-dependent chromatin remodeler activity"/>
    <property type="evidence" value="ECO:0007669"/>
    <property type="project" value="TreeGrafter"/>
</dbReference>
<dbReference type="GO" id="GO:0016887">
    <property type="term" value="F:ATP hydrolysis activity"/>
    <property type="evidence" value="ECO:0007669"/>
    <property type="project" value="TreeGrafter"/>
</dbReference>
<name>A0A9N8DFY7_9STRA</name>
<dbReference type="InterPro" id="IPR001650">
    <property type="entry name" value="Helicase_C-like"/>
</dbReference>
<dbReference type="InterPro" id="IPR038718">
    <property type="entry name" value="SNF2-like_sf"/>
</dbReference>
<dbReference type="Gene3D" id="2.40.50.40">
    <property type="match status" value="2"/>
</dbReference>
<feature type="region of interest" description="Disordered" evidence="9">
    <location>
        <begin position="1105"/>
        <end position="1202"/>
    </location>
</feature>
<dbReference type="Gene3D" id="3.40.50.300">
    <property type="entry name" value="P-loop containing nucleotide triphosphate hydrolases"/>
    <property type="match status" value="1"/>
</dbReference>
<evidence type="ECO:0000259" key="11">
    <source>
        <dbReference type="PROSITE" id="PS51194"/>
    </source>
</evidence>
<keyword evidence="4" id="KW-0378">Hydrolase</keyword>
<dbReference type="GO" id="GO:0003677">
    <property type="term" value="F:DNA binding"/>
    <property type="evidence" value="ECO:0007669"/>
    <property type="project" value="TreeGrafter"/>
</dbReference>
<dbReference type="InterPro" id="IPR016197">
    <property type="entry name" value="Chromo-like_dom_sf"/>
</dbReference>
<feature type="compositionally biased region" description="Acidic residues" evidence="9">
    <location>
        <begin position="117"/>
        <end position="130"/>
    </location>
</feature>
<reference evidence="12" key="1">
    <citation type="submission" date="2020-06" db="EMBL/GenBank/DDBJ databases">
        <authorList>
            <consortium name="Plant Systems Biology data submission"/>
        </authorList>
    </citation>
    <scope>NUCLEOTIDE SEQUENCE</scope>
    <source>
        <strain evidence="12">D6</strain>
    </source>
</reference>
<sequence length="1202" mass="135607">MPRTRRSSSSDEEQEKSRKIPRRLKGKVSYTEDSDGDDESKRNSDDDQSVVLEISSEESSEEDMIEDDDYQVGRRRSKRVAKDKKSKQPAAAETATTARTRRVSARNNKSTTSMRDDSDDDDFGSEDDNMVESTKLTKLDDDDSVNEQQALKHRVSTESGETKASDYSDSGGEEANDDDDNFLADDYVEDEKPKGKRKATKQAAKPKPEFDPYKIHRIIASRTETRSTWFDMCKAADTSAIHAGSRWIQKEPAKEDHNTLEERFLVKWNDLSFMHCSWETELDLVESIDGAKPAIAVFRRKACDDGRIYTTDERCDGEYFDPAWVQVERILEVHLPQGCPPATAKDNQARPEDFGVVLEKDADDYEDGLGRQFFVKWMHLPYSEATYEYERDLILCDISYVEQIQELEKRSTQTPLETAKQRKKIGETEARRLYKDVFGERSEAKLENGPAQYQESLEQIQYPNGGKLRDYQAEGVAWLMANYINDRDSILADEMGLGKTIQVAAFLGRLASTLHRRGPFLIVVPLSTLGNWKKELGAWLGLNTVVYHGKAADRKMIRHLDMIFEGDRPSSVRSNELYLRKCSRSRRATIGNPWMAEVVLTTPEMICTDDYMELTAINWECMVVDEAQKLKSRRSKIATNLRDPSFHFTHKILLTGTPIQNNMEELFALLSFVDPKQFPDCDDFMDRYGSIESKESLDMLHEEIRPYILRRLKEDVEKSVPPKEETVIEVELTLAQKQYYRALYEKNAKFLLKNKKKAVDGPSLTNLAMQLRKCCNHLFLLKGIEEEFRVKHCKGGQALSDGDLLVKGSGKLVLLDKLLPRLKDNGHRILLFSQFKIMLDVLEDYMDDRSIKFERIDGSITGQQRQQAIDRFQAPISQGKEPPFIMLLSTRAGGVGINLTAADTCIIFDSDFNPQNDLQAQARCHRIGQTKSVKVYRLLSRQTYEMQMFHMSSLKLGLDQAVLSGFEGGAESALSKDEVESLLRKGAYSILGEDKEGAAAASNAFAADDIDTILQRHSRLIVHENTGTGSASAGGKFSKARFSSSSPSKQKTEQEDVAVDDPRFWQKMLGHVAVPVGDENGEDVIVQGKRVRSVRNYAESVYDQELQATLRDSDNEADDGDDNNGASDSENEDDSFEQGEESESDDENEIEVLLSPGGTQAHKAPENNTPQADASSSQPEIQPDEAPTNKRSQADASSSLPV</sequence>
<dbReference type="PROSITE" id="PS51194">
    <property type="entry name" value="HELICASE_CTER"/>
    <property type="match status" value="1"/>
</dbReference>
<dbReference type="OrthoDB" id="5857104at2759"/>
<keyword evidence="7" id="KW-0804">Transcription</keyword>
<dbReference type="Pfam" id="PF00271">
    <property type="entry name" value="Helicase_C"/>
    <property type="match status" value="1"/>
</dbReference>
<comment type="subcellular location">
    <subcellularLocation>
        <location evidence="1">Nucleus</location>
    </subcellularLocation>
</comment>
<feature type="compositionally biased region" description="Polar residues" evidence="9">
    <location>
        <begin position="1189"/>
        <end position="1202"/>
    </location>
</feature>
<dbReference type="PROSITE" id="PS51192">
    <property type="entry name" value="HELICASE_ATP_BIND_1"/>
    <property type="match status" value="1"/>
</dbReference>
<feature type="compositionally biased region" description="Acidic residues" evidence="9">
    <location>
        <begin position="1129"/>
        <end position="1150"/>
    </location>
</feature>
<feature type="region of interest" description="Disordered" evidence="9">
    <location>
        <begin position="1"/>
        <end position="210"/>
    </location>
</feature>
<dbReference type="GO" id="GO:0000785">
    <property type="term" value="C:chromatin"/>
    <property type="evidence" value="ECO:0007669"/>
    <property type="project" value="TreeGrafter"/>
</dbReference>
<feature type="domain" description="Helicase ATP-binding" evidence="10">
    <location>
        <begin position="480"/>
        <end position="676"/>
    </location>
</feature>
<dbReference type="InterPro" id="IPR049730">
    <property type="entry name" value="SNF2/RAD54-like_C"/>
</dbReference>
<evidence type="ECO:0000256" key="1">
    <source>
        <dbReference type="ARBA" id="ARBA00004123"/>
    </source>
</evidence>
<feature type="compositionally biased region" description="Polar residues" evidence="9">
    <location>
        <begin position="1166"/>
        <end position="1180"/>
    </location>
</feature>
<dbReference type="Gene3D" id="3.40.50.10810">
    <property type="entry name" value="Tandem AAA-ATPase domain"/>
    <property type="match status" value="1"/>
</dbReference>
<dbReference type="PROSITE" id="PS00598">
    <property type="entry name" value="CHROMO_1"/>
    <property type="match status" value="1"/>
</dbReference>